<feature type="region of interest" description="Disordered" evidence="3">
    <location>
        <begin position="341"/>
        <end position="370"/>
    </location>
</feature>
<dbReference type="SUPFAM" id="SSF48452">
    <property type="entry name" value="TPR-like"/>
    <property type="match status" value="1"/>
</dbReference>
<evidence type="ECO:0000259" key="5">
    <source>
        <dbReference type="Pfam" id="PF13613"/>
    </source>
</evidence>
<dbReference type="Pfam" id="PF14938">
    <property type="entry name" value="SNAP"/>
    <property type="match status" value="1"/>
</dbReference>
<evidence type="ECO:0008006" key="8">
    <source>
        <dbReference type="Google" id="ProtNLM"/>
    </source>
</evidence>
<evidence type="ECO:0000313" key="7">
    <source>
        <dbReference type="Proteomes" id="UP001460270"/>
    </source>
</evidence>
<sequence length="480" mass="53589">MGPRMTKNPEDIKVPLLCTSLHRLFSWNSYSLPQSLSVWAQQDSPQTEKKSPASDHDYCVTSNIGMEVELQLQDEAKKLQEETKLPLESSFFLERFAGSDDDIRFLTRFASYRHLLNFWRLIEPAVRAKMIRVTNTEVSEGDPLRSTKLKPSDELMMFLIYLSVGLLPQDLAAMFRVDCAAVSRIIPTWSNFLYQLLGKDCLWLPREVVRALLPPVFADYSDTQVVLSCTEISCQAPSDLLELFSTHKSHTKLKALIGMAPHGAITFVSSLYAGSMRYPEIFKRSGITSVLEPDMAVMVDKGFLIDKLAPCRVYRPFNQSLSIARHVERCIQRTVATRCQHGSGSPPAAAEAAQHQHQRSSAPQLLSAPLTRVKAGDMDNTGKEKEAMQLMAEADKKVKASGSFLGGMFGGNHKVEDACEMYARAANMFKMAKNWSAAGNAFCQAARLHMQLQNKLDSATSFVTQGTPTRKPILRRLSTV</sequence>
<feature type="domain" description="DDE Tnp4" evidence="4">
    <location>
        <begin position="228"/>
        <end position="333"/>
    </location>
</feature>
<dbReference type="Pfam" id="PF13613">
    <property type="entry name" value="HTH_Tnp_4"/>
    <property type="match status" value="1"/>
</dbReference>
<feature type="compositionally biased region" description="Low complexity" evidence="3">
    <location>
        <begin position="341"/>
        <end position="364"/>
    </location>
</feature>
<feature type="domain" description="Transposase Helix-turn-helix" evidence="5">
    <location>
        <begin position="148"/>
        <end position="197"/>
    </location>
</feature>
<comment type="cofactor">
    <cofactor evidence="1">
        <name>a divalent metal cation</name>
        <dbReference type="ChEBI" id="CHEBI:60240"/>
    </cofactor>
</comment>
<keyword evidence="2" id="KW-0479">Metal-binding</keyword>
<organism evidence="6 7">
    <name type="scientific">Mugilogobius chulae</name>
    <name type="common">yellowstripe goby</name>
    <dbReference type="NCBI Taxonomy" id="88201"/>
    <lineage>
        <taxon>Eukaryota</taxon>
        <taxon>Metazoa</taxon>
        <taxon>Chordata</taxon>
        <taxon>Craniata</taxon>
        <taxon>Vertebrata</taxon>
        <taxon>Euteleostomi</taxon>
        <taxon>Actinopterygii</taxon>
        <taxon>Neopterygii</taxon>
        <taxon>Teleostei</taxon>
        <taxon>Neoteleostei</taxon>
        <taxon>Acanthomorphata</taxon>
        <taxon>Gobiaria</taxon>
        <taxon>Gobiiformes</taxon>
        <taxon>Gobioidei</taxon>
        <taxon>Gobiidae</taxon>
        <taxon>Gobionellinae</taxon>
        <taxon>Mugilogobius</taxon>
    </lineage>
</organism>
<dbReference type="InterPro" id="IPR027805">
    <property type="entry name" value="Transposase_HTH_dom"/>
</dbReference>
<proteinExistence type="predicted"/>
<comment type="caution">
    <text evidence="6">The sequence shown here is derived from an EMBL/GenBank/DDBJ whole genome shotgun (WGS) entry which is preliminary data.</text>
</comment>
<dbReference type="Proteomes" id="UP001460270">
    <property type="component" value="Unassembled WGS sequence"/>
</dbReference>
<dbReference type="PANTHER" id="PTHR23080">
    <property type="entry name" value="THAP DOMAIN PROTEIN"/>
    <property type="match status" value="1"/>
</dbReference>
<evidence type="ECO:0000256" key="1">
    <source>
        <dbReference type="ARBA" id="ARBA00001968"/>
    </source>
</evidence>
<evidence type="ECO:0000259" key="4">
    <source>
        <dbReference type="Pfam" id="PF13359"/>
    </source>
</evidence>
<evidence type="ECO:0000256" key="3">
    <source>
        <dbReference type="SAM" id="MobiDB-lite"/>
    </source>
</evidence>
<accession>A0AAW0NP37</accession>
<keyword evidence="7" id="KW-1185">Reference proteome</keyword>
<dbReference type="InterPro" id="IPR027806">
    <property type="entry name" value="HARBI1_dom"/>
</dbReference>
<reference evidence="7" key="1">
    <citation type="submission" date="2024-04" db="EMBL/GenBank/DDBJ databases">
        <title>Salinicola lusitanus LLJ914,a marine bacterium isolated from the Okinawa Trough.</title>
        <authorList>
            <person name="Li J."/>
        </authorList>
    </citation>
    <scope>NUCLEOTIDE SEQUENCE [LARGE SCALE GENOMIC DNA]</scope>
</reference>
<dbReference type="InterPro" id="IPR011990">
    <property type="entry name" value="TPR-like_helical_dom_sf"/>
</dbReference>
<gene>
    <name evidence="6" type="ORF">WMY93_018566</name>
</gene>
<dbReference type="PANTHER" id="PTHR23080:SF133">
    <property type="entry name" value="SI:CH211-262I1.5-RELATED"/>
    <property type="match status" value="1"/>
</dbReference>
<evidence type="ECO:0000313" key="6">
    <source>
        <dbReference type="EMBL" id="KAK7901797.1"/>
    </source>
</evidence>
<protein>
    <recommendedName>
        <fullName evidence="8">DDE Tnp4 domain-containing protein</fullName>
    </recommendedName>
</protein>
<dbReference type="Gene3D" id="1.25.40.10">
    <property type="entry name" value="Tetratricopeptide repeat domain"/>
    <property type="match status" value="1"/>
</dbReference>
<evidence type="ECO:0000256" key="2">
    <source>
        <dbReference type="ARBA" id="ARBA00022723"/>
    </source>
</evidence>
<dbReference type="AlphaFoldDB" id="A0AAW0NP37"/>
<dbReference type="GO" id="GO:0046872">
    <property type="term" value="F:metal ion binding"/>
    <property type="evidence" value="ECO:0007669"/>
    <property type="project" value="UniProtKB-KW"/>
</dbReference>
<name>A0AAW0NP37_9GOBI</name>
<dbReference type="Pfam" id="PF13359">
    <property type="entry name" value="DDE_Tnp_4"/>
    <property type="match status" value="1"/>
</dbReference>
<dbReference type="EMBL" id="JBBPFD010000013">
    <property type="protein sequence ID" value="KAK7901797.1"/>
    <property type="molecule type" value="Genomic_DNA"/>
</dbReference>